<dbReference type="PROSITE" id="PS51417">
    <property type="entry name" value="ARF"/>
    <property type="match status" value="1"/>
</dbReference>
<sequence>MAQNPPSLEAKLVILGAQSVGKTSLVHRYVKNSFIPPNRSQSTVGASFLTTRVHDPESGTTIRLQIWDTAGQERFRSISKLYYRGADAAILCYDVGDRSSFEEMGRWLAELREHTSGEGSPIVVHVVGTKTDLVAADPKKRQVPFEKCIGYVAEQLYPATVAASTTGKADGAAAAIGAFGSPPPPPALTFGGIDGRTVLASPQSNRSSGFWGSDPIWDCCHEVSSKDGEGIDEVFRVITRKLVEQHARKMEALSDAQSPGVDGQGGAPGYFDLPGAGQGSFKLGHGDKRRSWLGFPTTPGGLTSGSWDEGDAEVEGPRGIRKGRCC</sequence>
<dbReference type="GO" id="GO:0003924">
    <property type="term" value="F:GTPase activity"/>
    <property type="evidence" value="ECO:0007669"/>
    <property type="project" value="InterPro"/>
</dbReference>
<name>A0AB34KZC5_9PEZI</name>
<dbReference type="SUPFAM" id="SSF52540">
    <property type="entry name" value="P-loop containing nucleoside triphosphate hydrolases"/>
    <property type="match status" value="1"/>
</dbReference>
<proteinExistence type="predicted"/>
<evidence type="ECO:0000313" key="4">
    <source>
        <dbReference type="EMBL" id="KAL1589621.1"/>
    </source>
</evidence>
<dbReference type="Pfam" id="PF00071">
    <property type="entry name" value="Ras"/>
    <property type="match status" value="1"/>
</dbReference>
<dbReference type="Gene3D" id="3.40.50.300">
    <property type="entry name" value="P-loop containing nucleotide triphosphate hydrolases"/>
    <property type="match status" value="1"/>
</dbReference>
<comment type="caution">
    <text evidence="4">The sequence shown here is derived from an EMBL/GenBank/DDBJ whole genome shotgun (WGS) entry which is preliminary data.</text>
</comment>
<keyword evidence="1" id="KW-0547">Nucleotide-binding</keyword>
<dbReference type="SMART" id="SM00174">
    <property type="entry name" value="RHO"/>
    <property type="match status" value="1"/>
</dbReference>
<accession>A0AB34KZC5</accession>
<keyword evidence="5" id="KW-1185">Reference proteome</keyword>
<dbReference type="AlphaFoldDB" id="A0AB34KZC5"/>
<dbReference type="FunFam" id="3.40.50.300:FF:001447">
    <property type="entry name" value="Ras-related protein Rab-1B"/>
    <property type="match status" value="1"/>
</dbReference>
<dbReference type="InterPro" id="IPR001806">
    <property type="entry name" value="Small_GTPase"/>
</dbReference>
<dbReference type="SMART" id="SM00175">
    <property type="entry name" value="RAB"/>
    <property type="match status" value="1"/>
</dbReference>
<evidence type="ECO:0000313" key="5">
    <source>
        <dbReference type="Proteomes" id="UP000803884"/>
    </source>
</evidence>
<dbReference type="PROSITE" id="PS51419">
    <property type="entry name" value="RAB"/>
    <property type="match status" value="1"/>
</dbReference>
<dbReference type="NCBIfam" id="TIGR00231">
    <property type="entry name" value="small_GTP"/>
    <property type="match status" value="1"/>
</dbReference>
<dbReference type="PANTHER" id="PTHR24073">
    <property type="entry name" value="DRAB5-RELATED"/>
    <property type="match status" value="1"/>
</dbReference>
<protein>
    <recommendedName>
        <fullName evidence="6">Ras-domain-containing protein</fullName>
    </recommendedName>
</protein>
<dbReference type="Proteomes" id="UP000803884">
    <property type="component" value="Unassembled WGS sequence"/>
</dbReference>
<dbReference type="PROSITE" id="PS51420">
    <property type="entry name" value="RHO"/>
    <property type="match status" value="1"/>
</dbReference>
<keyword evidence="2" id="KW-0342">GTP-binding</keyword>
<dbReference type="RefSeq" id="XP_069232726.1">
    <property type="nucleotide sequence ID" value="XM_069370354.1"/>
</dbReference>
<dbReference type="EMBL" id="JAAQHG020000004">
    <property type="protein sequence ID" value="KAL1589621.1"/>
    <property type="molecule type" value="Genomic_DNA"/>
</dbReference>
<dbReference type="InterPro" id="IPR027417">
    <property type="entry name" value="P-loop_NTPase"/>
</dbReference>
<feature type="region of interest" description="Disordered" evidence="3">
    <location>
        <begin position="253"/>
        <end position="274"/>
    </location>
</feature>
<evidence type="ECO:0008006" key="6">
    <source>
        <dbReference type="Google" id="ProtNLM"/>
    </source>
</evidence>
<dbReference type="PROSITE" id="PS51421">
    <property type="entry name" value="RAS"/>
    <property type="match status" value="1"/>
</dbReference>
<evidence type="ECO:0000256" key="1">
    <source>
        <dbReference type="ARBA" id="ARBA00022741"/>
    </source>
</evidence>
<dbReference type="InterPro" id="IPR005225">
    <property type="entry name" value="Small_GTP-bd"/>
</dbReference>
<evidence type="ECO:0000256" key="2">
    <source>
        <dbReference type="ARBA" id="ARBA00023134"/>
    </source>
</evidence>
<dbReference type="PRINTS" id="PR00449">
    <property type="entry name" value="RASTRNSFRMNG"/>
</dbReference>
<dbReference type="GeneID" id="96003192"/>
<evidence type="ECO:0000256" key="3">
    <source>
        <dbReference type="SAM" id="MobiDB-lite"/>
    </source>
</evidence>
<feature type="region of interest" description="Disordered" evidence="3">
    <location>
        <begin position="295"/>
        <end position="326"/>
    </location>
</feature>
<reference evidence="4 5" key="1">
    <citation type="journal article" date="2020" name="Microbiol. Resour. Announc.">
        <title>Draft Genome Sequence of a Cladosporium Species Isolated from the Mesophotic Ascidian Didemnum maculosum.</title>
        <authorList>
            <person name="Gioti A."/>
            <person name="Siaperas R."/>
            <person name="Nikolaivits E."/>
            <person name="Le Goff G."/>
            <person name="Ouazzani J."/>
            <person name="Kotoulas G."/>
            <person name="Topakas E."/>
        </authorList>
    </citation>
    <scope>NUCLEOTIDE SEQUENCE [LARGE SCALE GENOMIC DNA]</scope>
    <source>
        <strain evidence="4 5">TM138-S3</strain>
    </source>
</reference>
<gene>
    <name evidence="4" type="ORF">WHR41_01748</name>
</gene>
<dbReference type="CDD" id="cd00154">
    <property type="entry name" value="Rab"/>
    <property type="match status" value="1"/>
</dbReference>
<dbReference type="SMART" id="SM00173">
    <property type="entry name" value="RAS"/>
    <property type="match status" value="1"/>
</dbReference>
<organism evidence="4 5">
    <name type="scientific">Cladosporium halotolerans</name>
    <dbReference type="NCBI Taxonomy" id="1052096"/>
    <lineage>
        <taxon>Eukaryota</taxon>
        <taxon>Fungi</taxon>
        <taxon>Dikarya</taxon>
        <taxon>Ascomycota</taxon>
        <taxon>Pezizomycotina</taxon>
        <taxon>Dothideomycetes</taxon>
        <taxon>Dothideomycetidae</taxon>
        <taxon>Cladosporiales</taxon>
        <taxon>Cladosporiaceae</taxon>
        <taxon>Cladosporium</taxon>
    </lineage>
</organism>
<dbReference type="GO" id="GO:0005525">
    <property type="term" value="F:GTP binding"/>
    <property type="evidence" value="ECO:0007669"/>
    <property type="project" value="UniProtKB-KW"/>
</dbReference>